<dbReference type="GO" id="GO:0016758">
    <property type="term" value="F:hexosyltransferase activity"/>
    <property type="evidence" value="ECO:0007669"/>
    <property type="project" value="InterPro"/>
</dbReference>
<comment type="subcellular location">
    <subcellularLocation>
        <location evidence="1">Cell membrane</location>
        <topology evidence="1">Multi-pass membrane protein</topology>
    </subcellularLocation>
</comment>
<feature type="transmembrane region" description="Helical" evidence="10">
    <location>
        <begin position="407"/>
        <end position="426"/>
    </location>
</feature>
<dbReference type="PANTHER" id="PTHR33908:SF11">
    <property type="entry name" value="MEMBRANE PROTEIN"/>
    <property type="match status" value="1"/>
</dbReference>
<keyword evidence="6 10" id="KW-1133">Transmembrane helix</keyword>
<keyword evidence="4" id="KW-0808">Transferase</keyword>
<reference evidence="11 12" key="1">
    <citation type="submission" date="2019-03" db="EMBL/GenBank/DDBJ databases">
        <title>Cellulosimicrobium funkei JCM14302 Assembly.</title>
        <authorList>
            <person name="Dou T."/>
        </authorList>
    </citation>
    <scope>NUCLEOTIDE SEQUENCE [LARGE SCALE GENOMIC DNA]</scope>
    <source>
        <strain evidence="11 12">JCM 14302</strain>
    </source>
</reference>
<keyword evidence="12" id="KW-1185">Reference proteome</keyword>
<keyword evidence="5 10" id="KW-0812">Transmembrane</keyword>
<protein>
    <submittedName>
        <fullName evidence="11">DUF2029 domain-containing protein</fullName>
    </submittedName>
</protein>
<name>A0A4Y8R781_9MICO</name>
<evidence type="ECO:0000256" key="2">
    <source>
        <dbReference type="ARBA" id="ARBA00022475"/>
    </source>
</evidence>
<comment type="similarity">
    <text evidence="8">Belongs to the glycosyltransferase 87 family.</text>
</comment>
<feature type="compositionally biased region" description="Low complexity" evidence="9">
    <location>
        <begin position="89"/>
        <end position="108"/>
    </location>
</feature>
<feature type="transmembrane region" description="Helical" evidence="10">
    <location>
        <begin position="301"/>
        <end position="334"/>
    </location>
</feature>
<evidence type="ECO:0000313" key="11">
    <source>
        <dbReference type="EMBL" id="TFF17418.1"/>
    </source>
</evidence>
<evidence type="ECO:0000313" key="12">
    <source>
        <dbReference type="Proteomes" id="UP000298003"/>
    </source>
</evidence>
<feature type="transmembrane region" description="Helical" evidence="10">
    <location>
        <begin position="454"/>
        <end position="474"/>
    </location>
</feature>
<organism evidence="11 12">
    <name type="scientific">Cellulosimicrobium funkei</name>
    <dbReference type="NCBI Taxonomy" id="264251"/>
    <lineage>
        <taxon>Bacteria</taxon>
        <taxon>Bacillati</taxon>
        <taxon>Actinomycetota</taxon>
        <taxon>Actinomycetes</taxon>
        <taxon>Micrococcales</taxon>
        <taxon>Promicromonosporaceae</taxon>
        <taxon>Cellulosimicrobium</taxon>
    </lineage>
</organism>
<evidence type="ECO:0000256" key="4">
    <source>
        <dbReference type="ARBA" id="ARBA00022679"/>
    </source>
</evidence>
<feature type="transmembrane region" description="Helical" evidence="10">
    <location>
        <begin position="340"/>
        <end position="362"/>
    </location>
</feature>
<keyword evidence="3" id="KW-0328">Glycosyltransferase</keyword>
<feature type="transmembrane region" description="Helical" evidence="10">
    <location>
        <begin position="269"/>
        <end position="289"/>
    </location>
</feature>
<proteinExistence type="inferred from homology"/>
<evidence type="ECO:0000256" key="5">
    <source>
        <dbReference type="ARBA" id="ARBA00022692"/>
    </source>
</evidence>
<evidence type="ECO:0000256" key="1">
    <source>
        <dbReference type="ARBA" id="ARBA00004651"/>
    </source>
</evidence>
<evidence type="ECO:0000256" key="10">
    <source>
        <dbReference type="SAM" id="Phobius"/>
    </source>
</evidence>
<dbReference type="Proteomes" id="UP000298003">
    <property type="component" value="Unassembled WGS sequence"/>
</dbReference>
<gene>
    <name evidence="11" type="ORF">E1O70_01135</name>
</gene>
<dbReference type="InterPro" id="IPR050297">
    <property type="entry name" value="LipidA_mod_glycosyltrf_83"/>
</dbReference>
<evidence type="ECO:0000256" key="7">
    <source>
        <dbReference type="ARBA" id="ARBA00023136"/>
    </source>
</evidence>
<feature type="compositionally biased region" description="Basic residues" evidence="9">
    <location>
        <begin position="13"/>
        <end position="27"/>
    </location>
</feature>
<feature type="region of interest" description="Disordered" evidence="9">
    <location>
        <begin position="1"/>
        <end position="116"/>
    </location>
</feature>
<feature type="transmembrane region" description="Helical" evidence="10">
    <location>
        <begin position="136"/>
        <end position="155"/>
    </location>
</feature>
<dbReference type="InterPro" id="IPR018584">
    <property type="entry name" value="GT87"/>
</dbReference>
<evidence type="ECO:0000256" key="9">
    <source>
        <dbReference type="SAM" id="MobiDB-lite"/>
    </source>
</evidence>
<comment type="caution">
    <text evidence="11">The sequence shown here is derived from an EMBL/GenBank/DDBJ whole genome shotgun (WGS) entry which is preliminary data.</text>
</comment>
<accession>A0A4Y8R781</accession>
<keyword evidence="7 10" id="KW-0472">Membrane</keyword>
<dbReference type="AlphaFoldDB" id="A0A4Y8R781"/>
<evidence type="ECO:0000256" key="6">
    <source>
        <dbReference type="ARBA" id="ARBA00022989"/>
    </source>
</evidence>
<dbReference type="GO" id="GO:0005886">
    <property type="term" value="C:plasma membrane"/>
    <property type="evidence" value="ECO:0007669"/>
    <property type="project" value="UniProtKB-SubCell"/>
</dbReference>
<feature type="transmembrane region" description="Helical" evidence="10">
    <location>
        <begin position="217"/>
        <end position="236"/>
    </location>
</feature>
<evidence type="ECO:0000256" key="3">
    <source>
        <dbReference type="ARBA" id="ARBA00022676"/>
    </source>
</evidence>
<sequence length="633" mass="66578">MGLRCGAREPRRDRRGVRRPRARRTPRRGRDVVLHGRDAERSPAARPAGRRRRGPPRAPRDLRRDGAVPRGRGPGPAPAAPGGARPGRRPAGARPGAPGRVPLGGRVARPPRPRRTLAGVSLAARAPRRAPAAARWGWVVAAVVAGLAFLVRWHLVGGSAGIGGYRGYDDGVYFSAAVALVHGRVPYRDFLLLHPPGSTLALTPFATLTTWTSDDHALVAARVGIMLVGAANAVLVTRVARRWGTTAAVVGGVLYALSYAAAWAERLTLLEPLGSLCLLGGVVLLLRGLDRRQEGTGRERPWLWAGGAVLALGATVKIWGVVPLLVVLLWLLVVAGWRTAARAAAGAVVALVAVLGPFLLAAGSDMVRMVVLDQLTRPPGTTDLEQRLVWLTGTGGLRDLVPEQEQLAVAWTVLALVTVAAVAAWVGRRGRLWVVLLAVQVGVLLLSPSAYPQYAAFSAPALVLVLAAACSLLPRPSRVAAGALLGAGAAALLVAAVQTAPRIAPFPTAEVAAALPDDGCVRADSPGVLAVLDVLSRDLERGCELPVDLSGYAYDHGARDVAGEPVPRRRNLAWQEEALRYLTSGSSAVLVRSTGNGFSDETWRTLDATTTTVVDRPGVRVLVPHDDVTRPGG</sequence>
<dbReference type="PANTHER" id="PTHR33908">
    <property type="entry name" value="MANNOSYLTRANSFERASE YKCB-RELATED"/>
    <property type="match status" value="1"/>
</dbReference>
<feature type="compositionally biased region" description="Basic and acidic residues" evidence="9">
    <location>
        <begin position="1"/>
        <end position="12"/>
    </location>
</feature>
<feature type="transmembrane region" description="Helical" evidence="10">
    <location>
        <begin position="243"/>
        <end position="263"/>
    </location>
</feature>
<evidence type="ECO:0000256" key="8">
    <source>
        <dbReference type="ARBA" id="ARBA00024033"/>
    </source>
</evidence>
<feature type="transmembrane region" description="Helical" evidence="10">
    <location>
        <begin position="480"/>
        <end position="497"/>
    </location>
</feature>
<feature type="compositionally biased region" description="Basic and acidic residues" evidence="9">
    <location>
        <begin position="28"/>
        <end position="43"/>
    </location>
</feature>
<keyword evidence="2" id="KW-1003">Cell membrane</keyword>
<dbReference type="GO" id="GO:0016763">
    <property type="term" value="F:pentosyltransferase activity"/>
    <property type="evidence" value="ECO:0007669"/>
    <property type="project" value="TreeGrafter"/>
</dbReference>
<feature type="compositionally biased region" description="Basic and acidic residues" evidence="9">
    <location>
        <begin position="58"/>
        <end position="67"/>
    </location>
</feature>
<dbReference type="EMBL" id="SOZH01000001">
    <property type="protein sequence ID" value="TFF17418.1"/>
    <property type="molecule type" value="Genomic_DNA"/>
</dbReference>
<dbReference type="GO" id="GO:0009103">
    <property type="term" value="P:lipopolysaccharide biosynthetic process"/>
    <property type="evidence" value="ECO:0007669"/>
    <property type="project" value="UniProtKB-ARBA"/>
</dbReference>
<dbReference type="Pfam" id="PF09594">
    <property type="entry name" value="GT87"/>
    <property type="match status" value="1"/>
</dbReference>